<dbReference type="RefSeq" id="WP_129718506.1">
    <property type="nucleotide sequence ID" value="NZ_PRLK01000001.1"/>
</dbReference>
<reference evidence="7 8" key="1">
    <citation type="journal article" date="2018" name="bioRxiv">
        <title>Evidence of independent acquisition and adaption of ultra-small bacteria to human hosts across the highly diverse yet reduced genomes of the phylum Saccharibacteria.</title>
        <authorList>
            <person name="McLean J.S."/>
            <person name="Bor B."/>
            <person name="To T.T."/>
            <person name="Liu Q."/>
            <person name="Kearns K.A."/>
            <person name="Solden L.M."/>
            <person name="Wrighton K.C."/>
            <person name="He X."/>
            <person name="Shi W."/>
        </authorList>
    </citation>
    <scope>NUCLEOTIDE SEQUENCE [LARGE SCALE GENOMIC DNA]</scope>
    <source>
        <strain evidence="7 8">TM7_CMJM_G6_1_HOT_870</strain>
    </source>
</reference>
<dbReference type="InterPro" id="IPR018970">
    <property type="entry name" value="Xul5P/Fru6P_PKetolase_N"/>
</dbReference>
<dbReference type="SUPFAM" id="SSF52922">
    <property type="entry name" value="TK C-terminal domain-like"/>
    <property type="match status" value="1"/>
</dbReference>
<dbReference type="Pfam" id="PF09363">
    <property type="entry name" value="XFP_C"/>
    <property type="match status" value="1"/>
</dbReference>
<dbReference type="PROSITE" id="PS60003">
    <property type="entry name" value="PHOSPHOKETOLASE_2"/>
    <property type="match status" value="1"/>
</dbReference>
<evidence type="ECO:0000259" key="5">
    <source>
        <dbReference type="Pfam" id="PF09363"/>
    </source>
</evidence>
<feature type="domain" description="Xylulose 5-phosphate/Fructose 6-phosphate phosphoketolase C-terminal" evidence="5">
    <location>
        <begin position="578"/>
        <end position="782"/>
    </location>
</feature>
<dbReference type="Proteomes" id="UP001190925">
    <property type="component" value="Unassembled WGS sequence"/>
</dbReference>
<dbReference type="SUPFAM" id="SSF52518">
    <property type="entry name" value="Thiamin diphosphate-binding fold (THDP-binding)"/>
    <property type="match status" value="2"/>
</dbReference>
<comment type="similarity">
    <text evidence="2">Belongs to the XFP family.</text>
</comment>
<evidence type="ECO:0000259" key="6">
    <source>
        <dbReference type="Pfam" id="PF09364"/>
    </source>
</evidence>
<comment type="caution">
    <text evidence="7">The sequence shown here is derived from an EMBL/GenBank/DDBJ whole genome shotgun (WGS) entry which is preliminary data.</text>
</comment>
<name>A0ABY0FJ74_9BACT</name>
<dbReference type="Pfam" id="PF03894">
    <property type="entry name" value="XFP"/>
    <property type="match status" value="1"/>
</dbReference>
<dbReference type="Pfam" id="PF09364">
    <property type="entry name" value="XFP_N"/>
    <property type="match status" value="1"/>
</dbReference>
<keyword evidence="4 7" id="KW-0456">Lyase</keyword>
<evidence type="ECO:0000256" key="4">
    <source>
        <dbReference type="ARBA" id="ARBA00023239"/>
    </source>
</evidence>
<dbReference type="PIRSF" id="PIRSF017245">
    <property type="entry name" value="Phosphoketolase"/>
    <property type="match status" value="1"/>
</dbReference>
<evidence type="ECO:0000256" key="3">
    <source>
        <dbReference type="ARBA" id="ARBA00023052"/>
    </source>
</evidence>
<proteinExistence type="inferred from homology"/>
<dbReference type="Gene3D" id="3.40.50.970">
    <property type="match status" value="2"/>
</dbReference>
<reference evidence="7 8" key="2">
    <citation type="journal article" date="2020" name="Cell Rep.">
        <title>Acquisition and Adaptation of Ultra-small Parasitic Reduced Genome Bacteria to Mammalian Hosts.</title>
        <authorList>
            <person name="McLean J.S."/>
            <person name="Bor B."/>
            <person name="Kerns K.A."/>
            <person name="Liu Q."/>
            <person name="To T.T."/>
            <person name="Solden L."/>
            <person name="Hendrickson E.L."/>
            <person name="Wrighton K."/>
            <person name="Shi W."/>
            <person name="He X."/>
        </authorList>
    </citation>
    <scope>NUCLEOTIDE SEQUENCE [LARGE SCALE GENOMIC DNA]</scope>
    <source>
        <strain evidence="7 8">TM7_CMJM_G6_1_HOT_870</strain>
    </source>
</reference>
<dbReference type="EC" id="4.1.2.22" evidence="7"/>
<feature type="domain" description="Xylulose 5-phosphate/Fructose 6-phosphate phosphoketolase N-terminal" evidence="6">
    <location>
        <begin position="5"/>
        <end position="365"/>
    </location>
</feature>
<gene>
    <name evidence="7" type="primary">xfp</name>
    <name evidence="7" type="ORF">G6CMJM_00077</name>
</gene>
<dbReference type="InterPro" id="IPR005593">
    <property type="entry name" value="Xul5P/Fru6P_PKetolase"/>
</dbReference>
<comment type="cofactor">
    <cofactor evidence="1">
        <name>thiamine diphosphate</name>
        <dbReference type="ChEBI" id="CHEBI:58937"/>
    </cofactor>
</comment>
<dbReference type="InterPro" id="IPR019789">
    <property type="entry name" value="Xul5P/Fru6P_PKetolase_ThDP_BS"/>
</dbReference>
<protein>
    <submittedName>
        <fullName evidence="7">Xylulose-5-phosphate/fructose-6-phosphate phosphoketolase</fullName>
        <ecNumber evidence="7">4.1.2.22</ecNumber>
    </submittedName>
</protein>
<dbReference type="PROSITE" id="PS60002">
    <property type="entry name" value="PHOSPHOKETOLASE_1"/>
    <property type="match status" value="1"/>
</dbReference>
<sequence>MNGGNNLNNLKKFIRATNYLSVAQIFLQDNFLLERPLEFKDIKPRLLGHWGSCPGVNHIYAHLLLSQSKLVYANSNLSTAFMLGPGHAFPALQANLFMESTLNKYDNKASLNKQGIAYICKNFSWPNGFPSHASPFTPSVILEGGELGYSLATAFGAVLDKPNLIMATVIGDGEAETGALASAWQLNKLVSPIKNGVVLPILHLNKYKISGPTIFGSMSDFELIQFFHGAGWNPKIVDEYTSEDFDLDMERVFEESYRDISRIKFKNSEEDFVRLPMIIVRSKKGSSGVKNNHGEKIEGNYLAHQVPLPKAGQDEYELRQLEDWLKSYKFNELFSSRSNLFGNWLLEFLPNNKGKIGINKDIYAGNNYKPLKLPKHNLEELIEKKEESLAMNSIGNYLAKVFEENKDDFRFFSPDETYSNKLDAIFSKEARMWQRKINSWEKDLEKNGRVSEILSEHCLQGMLQGYLLTGRHGVLTSYEAFAPIIGSMMNQYAKFLAQSKEVSWRGDLASLNYILTSTGWRQDHNGFSHQNPGFIDDVLRRGNSIGQVFLPSDDISALVCIDYMLKTKNNINVLVAGKTPEPRFFSCDQIVNSLANGGITVYDLWRKTYLDWLHDNHNEEPDVILVASGDYMYREVIASSQILQNDLPNLKIRIVNIPILNSNGIGSIEKTITIEEFKKIFGDNIPAVYVFHGYPKTIKSVLFDYWNPARFDVLGYQEKGSTTTPFDMLARNGVSRFDIAERVLCKIKNSNSDKLIEKYRTRTEETIKYAREHGVDPENINDNIIFSEI</sequence>
<dbReference type="EMBL" id="PRLK01000001">
    <property type="protein sequence ID" value="RYC72973.1"/>
    <property type="molecule type" value="Genomic_DNA"/>
</dbReference>
<evidence type="ECO:0000256" key="1">
    <source>
        <dbReference type="ARBA" id="ARBA00001964"/>
    </source>
</evidence>
<accession>A0ABY0FJ74</accession>
<dbReference type="Gene3D" id="3.40.50.920">
    <property type="match status" value="1"/>
</dbReference>
<dbReference type="InterPro" id="IPR029061">
    <property type="entry name" value="THDP-binding"/>
</dbReference>
<dbReference type="PANTHER" id="PTHR31273">
    <property type="entry name" value="PHOSPHOKETOLASE-RELATED"/>
    <property type="match status" value="1"/>
</dbReference>
<dbReference type="GO" id="GO:0047905">
    <property type="term" value="F:fructose-6-phosphate phosphoketolase activity"/>
    <property type="evidence" value="ECO:0007669"/>
    <property type="project" value="UniProtKB-EC"/>
</dbReference>
<keyword evidence="3" id="KW-0786">Thiamine pyrophosphate</keyword>
<dbReference type="InterPro" id="IPR019790">
    <property type="entry name" value="Xul5P/Fru6P_PKetolase_CS"/>
</dbReference>
<evidence type="ECO:0000313" key="8">
    <source>
        <dbReference type="Proteomes" id="UP001190925"/>
    </source>
</evidence>
<evidence type="ECO:0000313" key="7">
    <source>
        <dbReference type="EMBL" id="RYC72973.1"/>
    </source>
</evidence>
<evidence type="ECO:0000256" key="2">
    <source>
        <dbReference type="ARBA" id="ARBA00005623"/>
    </source>
</evidence>
<keyword evidence="8" id="KW-1185">Reference proteome</keyword>
<organism evidence="7 8">
    <name type="scientific">Candidatus Nanogingivalis gingivitcus</name>
    <dbReference type="NCBI Taxonomy" id="2171992"/>
    <lineage>
        <taxon>Bacteria</taxon>
        <taxon>Candidatus Saccharimonadota</taxon>
        <taxon>Candidatus Nanosyncoccalia</taxon>
        <taxon>Candidatus Nanogingivales</taxon>
        <taxon>Candidatus Nanogingivalaceae</taxon>
        <taxon>Candidatus Nanogingivalis</taxon>
    </lineage>
</organism>
<dbReference type="InterPro" id="IPR009014">
    <property type="entry name" value="Transketo_C/PFOR_II"/>
</dbReference>
<dbReference type="InterPro" id="IPR018969">
    <property type="entry name" value="Xul5P/Fru6P_PKetolase_C"/>
</dbReference>
<dbReference type="PANTHER" id="PTHR31273:SF1">
    <property type="entry name" value="PHOSPHOKETOLASE-RELATED"/>
    <property type="match status" value="1"/>
</dbReference>